<dbReference type="InterPro" id="IPR023214">
    <property type="entry name" value="HAD_sf"/>
</dbReference>
<dbReference type="SUPFAM" id="SSF56784">
    <property type="entry name" value="HAD-like"/>
    <property type="match status" value="1"/>
</dbReference>
<proteinExistence type="predicted"/>
<dbReference type="Pfam" id="PF13344">
    <property type="entry name" value="Hydrolase_6"/>
    <property type="match status" value="1"/>
</dbReference>
<dbReference type="InterPro" id="IPR036412">
    <property type="entry name" value="HAD-like_sf"/>
</dbReference>
<accession>A0A5A7NTV3</accession>
<protein>
    <submittedName>
        <fullName evidence="1">Haloacid dehalogenase</fullName>
    </submittedName>
</protein>
<dbReference type="Gene3D" id="3.40.50.1000">
    <property type="entry name" value="HAD superfamily/HAD-like"/>
    <property type="match status" value="2"/>
</dbReference>
<dbReference type="RefSeq" id="WP_149957891.1">
    <property type="nucleotide sequence ID" value="NZ_BKDJ01000020.1"/>
</dbReference>
<evidence type="ECO:0000313" key="1">
    <source>
        <dbReference type="EMBL" id="GER24310.1"/>
    </source>
</evidence>
<reference evidence="1 2" key="1">
    <citation type="submission" date="2019-09" db="EMBL/GenBank/DDBJ databases">
        <title>Arthrobacter zafarii sp. nov., a moderately thermotolerant and halotolerant actinobacterium isolated from Cholistan desert soil of Pakistan.</title>
        <authorList>
            <person name="Amin A."/>
            <person name="Ahmed I."/>
            <person name="Khalid N."/>
            <person name="Schumann P."/>
            <person name="Busse H.J."/>
            <person name="Khan I.U."/>
            <person name="Li S."/>
            <person name="Li W.J."/>
        </authorList>
    </citation>
    <scope>NUCLEOTIDE SEQUENCE [LARGE SCALE GENOMIC DNA]</scope>
    <source>
        <strain evidence="1 2">NCCP-1664</strain>
    </source>
</reference>
<organism evidence="1 2">
    <name type="scientific">Zafaria cholistanensis</name>
    <dbReference type="NCBI Taxonomy" id="1682741"/>
    <lineage>
        <taxon>Bacteria</taxon>
        <taxon>Bacillati</taxon>
        <taxon>Actinomycetota</taxon>
        <taxon>Actinomycetes</taxon>
        <taxon>Micrococcales</taxon>
        <taxon>Micrococcaceae</taxon>
        <taxon>Zafaria</taxon>
    </lineage>
</organism>
<dbReference type="AlphaFoldDB" id="A0A5A7NTV3"/>
<dbReference type="NCBIfam" id="TIGR01549">
    <property type="entry name" value="HAD-SF-IA-v1"/>
    <property type="match status" value="1"/>
</dbReference>
<gene>
    <name evidence="1" type="ORF">NCCP1664_28050</name>
</gene>
<dbReference type="PANTHER" id="PTHR19288:SF95">
    <property type="entry name" value="D-GLYCEROL 3-PHOSPHATE PHOSPHATASE"/>
    <property type="match status" value="1"/>
</dbReference>
<sequence length="326" mass="33150">MLISGFDAVLSDLDGVVYAGAGAIEGAVGSLDRLASAGVSLAYITNNASRSPEAVAAHLRELGAPASASQVFGSADAGAELLAGLVEPGARVLVVGSAYLREQVARQGLRPVASAADNPDAVIQGFDPSIAWTDLAQASYAISAGAVWVATNTDLTIPRAEGLAPGNGSLVAAVAAASKALPQVAGKPEPLLFRRAAERLGAARPLVVGDRLDTDIRGGNAAGYRTAAVLTGVDTPESILAAHRADRPDFLIADLTELYLPYPAIHEDGAGGVACGSARARADGDTLTVEGASTDLNAWRAACAAWWLAHPHAETARLPHLDFVGP</sequence>
<name>A0A5A7NTV3_9MICC</name>
<dbReference type="GO" id="GO:0005737">
    <property type="term" value="C:cytoplasm"/>
    <property type="evidence" value="ECO:0007669"/>
    <property type="project" value="TreeGrafter"/>
</dbReference>
<dbReference type="OrthoDB" id="3400930at2"/>
<dbReference type="InterPro" id="IPR006439">
    <property type="entry name" value="HAD-SF_hydro_IA"/>
</dbReference>
<dbReference type="Pfam" id="PF13242">
    <property type="entry name" value="Hydrolase_like"/>
    <property type="match status" value="1"/>
</dbReference>
<dbReference type="Proteomes" id="UP000325307">
    <property type="component" value="Unassembled WGS sequence"/>
</dbReference>
<evidence type="ECO:0000313" key="2">
    <source>
        <dbReference type="Proteomes" id="UP000325307"/>
    </source>
</evidence>
<dbReference type="PANTHER" id="PTHR19288">
    <property type="entry name" value="4-NITROPHENYLPHOSPHATASE-RELATED"/>
    <property type="match status" value="1"/>
</dbReference>
<dbReference type="EMBL" id="BKDJ01000020">
    <property type="protein sequence ID" value="GER24310.1"/>
    <property type="molecule type" value="Genomic_DNA"/>
</dbReference>
<dbReference type="NCBIfam" id="TIGR01460">
    <property type="entry name" value="HAD-SF-IIA"/>
    <property type="match status" value="1"/>
</dbReference>
<comment type="caution">
    <text evidence="1">The sequence shown here is derived from an EMBL/GenBank/DDBJ whole genome shotgun (WGS) entry which is preliminary data.</text>
</comment>
<keyword evidence="2" id="KW-1185">Reference proteome</keyword>
<dbReference type="InterPro" id="IPR006357">
    <property type="entry name" value="HAD-SF_hydro_IIA"/>
</dbReference>
<dbReference type="GO" id="GO:0016791">
    <property type="term" value="F:phosphatase activity"/>
    <property type="evidence" value="ECO:0007669"/>
    <property type="project" value="TreeGrafter"/>
</dbReference>